<dbReference type="EMBL" id="SOCA01000001">
    <property type="protein sequence ID" value="TDU81312.1"/>
    <property type="molecule type" value="Genomic_DNA"/>
</dbReference>
<feature type="domain" description="Sulfatase N-terminal" evidence="7">
    <location>
        <begin position="48"/>
        <end position="416"/>
    </location>
</feature>
<comment type="cofactor">
    <cofactor evidence="1">
        <name>Ca(2+)</name>
        <dbReference type="ChEBI" id="CHEBI:29108"/>
    </cofactor>
</comment>
<dbReference type="PANTHER" id="PTHR42693:SF42">
    <property type="entry name" value="ARYLSULFATASE G"/>
    <property type="match status" value="1"/>
</dbReference>
<comment type="similarity">
    <text evidence="2">Belongs to the sulfatase family.</text>
</comment>
<sequence length="718" mass="78843">MTRRRDDSHDGRKFRAMKSDTWRFQGLMKTLLAILCLAGLTAFAADRPNIIVILSDDYGYGSVGCYGADGKLIQTPNLDRLAKEGRRFTDANTTSSVCSPTRYSVITGRYCWRTSEKHGVLGMFSPLHIETTRLNMASLLKKQGYSTAAIGKWHLGYGKADESPAWRTDYAAELSPGPLDIGFDYHFGVPANHGDLTGVYVENRFVYGLRNGKIPAHMKISGPDRDNPNFKATYTIEDTESHKNEPLDLDAPHRVNERVMPYLTEKSAEWIKAQKKDTPFFLYYTPVAVHNPVTPDKDIAGTSKAGPYGDWIHELDRSVGGILAALDEKGIADNTLIIFTADNGGVFHPEREMPQTVAYKAGLKVNGDLRGGKHTVWEGGFKVPFIARWPGKIPAGTVCDEMVSLADILATTAAIVGEKLPAAGEAAEDSYNILPALLGKEAPAARSDMIIHSSDGVYAVRKGSWKWIEGVPAEGIKRKKSDEFAPRLINLKDDPAETKDVSAENPEVVKELSTLLVRYRNGGYSREMPPFIEKMMPKVAELTKAEGSVILEESLVSLPEKPWTASKGAWKAEDGAVWGVQKGAKGTGANLRVPVGVTDGVLEYQIQFQGGRHSLRIEAGEGKQSFRVEISATQVGLTKNPAPGEPRDQILPLARKAVELETGVWYPVRITFKGNQTTVQVNETILSGTHELLGMEKKVLNFLVFGDKAGFKNVRLVK</sequence>
<dbReference type="PROSITE" id="PS00149">
    <property type="entry name" value="SULFATASE_2"/>
    <property type="match status" value="1"/>
</dbReference>
<proteinExistence type="inferred from homology"/>
<keyword evidence="9" id="KW-1185">Reference proteome</keyword>
<evidence type="ECO:0000256" key="2">
    <source>
        <dbReference type="ARBA" id="ARBA00008779"/>
    </source>
</evidence>
<dbReference type="Pfam" id="PF00884">
    <property type="entry name" value="Sulfatase"/>
    <property type="match status" value="1"/>
</dbReference>
<dbReference type="CDD" id="cd16143">
    <property type="entry name" value="ARS_like"/>
    <property type="match status" value="1"/>
</dbReference>
<reference evidence="8 9" key="1">
    <citation type="submission" date="2019-03" db="EMBL/GenBank/DDBJ databases">
        <title>Genomic Encyclopedia of Archaeal and Bacterial Type Strains, Phase II (KMG-II): from individual species to whole genera.</title>
        <authorList>
            <person name="Goeker M."/>
        </authorList>
    </citation>
    <scope>NUCLEOTIDE SEQUENCE [LARGE SCALE GENOMIC DNA]</scope>
    <source>
        <strain evidence="8 9">ATCC 25309</strain>
    </source>
</reference>
<keyword evidence="4" id="KW-0732">Signal</keyword>
<evidence type="ECO:0000256" key="6">
    <source>
        <dbReference type="ARBA" id="ARBA00022837"/>
    </source>
</evidence>
<evidence type="ECO:0000313" key="9">
    <source>
        <dbReference type="Proteomes" id="UP000295662"/>
    </source>
</evidence>
<evidence type="ECO:0000313" key="8">
    <source>
        <dbReference type="EMBL" id="TDU81312.1"/>
    </source>
</evidence>
<keyword evidence="3" id="KW-0479">Metal-binding</keyword>
<dbReference type="InterPro" id="IPR000917">
    <property type="entry name" value="Sulfatase_N"/>
</dbReference>
<comment type="caution">
    <text evidence="8">The sequence shown here is derived from an EMBL/GenBank/DDBJ whole genome shotgun (WGS) entry which is preliminary data.</text>
</comment>
<gene>
    <name evidence="8" type="ORF">EI77_00616</name>
</gene>
<dbReference type="GO" id="GO:0004065">
    <property type="term" value="F:arylsulfatase activity"/>
    <property type="evidence" value="ECO:0007669"/>
    <property type="project" value="TreeGrafter"/>
</dbReference>
<dbReference type="PANTHER" id="PTHR42693">
    <property type="entry name" value="ARYLSULFATASE FAMILY MEMBER"/>
    <property type="match status" value="1"/>
</dbReference>
<keyword evidence="6" id="KW-0106">Calcium</keyword>
<evidence type="ECO:0000256" key="4">
    <source>
        <dbReference type="ARBA" id="ARBA00022729"/>
    </source>
</evidence>
<protein>
    <submittedName>
        <fullName evidence="8">Arylsulfatase A-like enzyme</fullName>
    </submittedName>
</protein>
<dbReference type="Gene3D" id="3.30.1120.10">
    <property type="match status" value="1"/>
</dbReference>
<keyword evidence="5" id="KW-0378">Hydrolase</keyword>
<dbReference type="InterPro" id="IPR017850">
    <property type="entry name" value="Alkaline_phosphatase_core_sf"/>
</dbReference>
<evidence type="ECO:0000256" key="5">
    <source>
        <dbReference type="ARBA" id="ARBA00022801"/>
    </source>
</evidence>
<evidence type="ECO:0000256" key="1">
    <source>
        <dbReference type="ARBA" id="ARBA00001913"/>
    </source>
</evidence>
<organism evidence="8 9">
    <name type="scientific">Prosthecobacter fusiformis</name>
    <dbReference type="NCBI Taxonomy" id="48464"/>
    <lineage>
        <taxon>Bacteria</taxon>
        <taxon>Pseudomonadati</taxon>
        <taxon>Verrucomicrobiota</taxon>
        <taxon>Verrucomicrobiia</taxon>
        <taxon>Verrucomicrobiales</taxon>
        <taxon>Verrucomicrobiaceae</taxon>
        <taxon>Prosthecobacter</taxon>
    </lineage>
</organism>
<dbReference type="Gene3D" id="2.60.120.560">
    <property type="entry name" value="Exo-inulinase, domain 1"/>
    <property type="match status" value="1"/>
</dbReference>
<dbReference type="SUPFAM" id="SSF53649">
    <property type="entry name" value="Alkaline phosphatase-like"/>
    <property type="match status" value="1"/>
</dbReference>
<dbReference type="AlphaFoldDB" id="A0A4R7SQ04"/>
<dbReference type="PROSITE" id="PS00523">
    <property type="entry name" value="SULFATASE_1"/>
    <property type="match status" value="1"/>
</dbReference>
<evidence type="ECO:0000259" key="7">
    <source>
        <dbReference type="Pfam" id="PF00884"/>
    </source>
</evidence>
<dbReference type="GO" id="GO:0046872">
    <property type="term" value="F:metal ion binding"/>
    <property type="evidence" value="ECO:0007669"/>
    <property type="project" value="UniProtKB-KW"/>
</dbReference>
<dbReference type="Proteomes" id="UP000295662">
    <property type="component" value="Unassembled WGS sequence"/>
</dbReference>
<name>A0A4R7SQ04_9BACT</name>
<dbReference type="InterPro" id="IPR024607">
    <property type="entry name" value="Sulfatase_CS"/>
</dbReference>
<dbReference type="OrthoDB" id="9770482at2"/>
<dbReference type="Gene3D" id="3.40.720.10">
    <property type="entry name" value="Alkaline Phosphatase, subunit A"/>
    <property type="match status" value="1"/>
</dbReference>
<evidence type="ECO:0000256" key="3">
    <source>
        <dbReference type="ARBA" id="ARBA00022723"/>
    </source>
</evidence>
<accession>A0A4R7SQ04</accession>
<dbReference type="InterPro" id="IPR050738">
    <property type="entry name" value="Sulfatase"/>
</dbReference>